<evidence type="ECO:0000256" key="1">
    <source>
        <dbReference type="ARBA" id="ARBA00001933"/>
    </source>
</evidence>
<dbReference type="PANTHER" id="PTHR43586:SF8">
    <property type="entry name" value="CYSTEINE DESULFURASE 1, CHLOROPLASTIC"/>
    <property type="match status" value="1"/>
</dbReference>
<gene>
    <name evidence="4" type="ORF">AN477_17995</name>
</gene>
<dbReference type="InterPro" id="IPR015424">
    <property type="entry name" value="PyrdxlP-dep_Trfase"/>
</dbReference>
<dbReference type="GO" id="GO:0016829">
    <property type="term" value="F:lyase activity"/>
    <property type="evidence" value="ECO:0007669"/>
    <property type="project" value="UniProtKB-KW"/>
</dbReference>
<dbReference type="Gene3D" id="3.40.640.10">
    <property type="entry name" value="Type I PLP-dependent aspartate aminotransferase-like (Major domain)"/>
    <property type="match status" value="1"/>
</dbReference>
<comment type="cofactor">
    <cofactor evidence="1">
        <name>pyridoxal 5'-phosphate</name>
        <dbReference type="ChEBI" id="CHEBI:597326"/>
    </cofactor>
</comment>
<name>A0A0P9ETM8_9BACL</name>
<keyword evidence="4" id="KW-0456">Lyase</keyword>
<feature type="domain" description="Aminotransferase class V" evidence="3">
    <location>
        <begin position="30"/>
        <end position="439"/>
    </location>
</feature>
<dbReference type="EMBL" id="LJCO01000079">
    <property type="protein sequence ID" value="KPV42220.1"/>
    <property type="molecule type" value="Genomic_DNA"/>
</dbReference>
<proteinExistence type="predicted"/>
<dbReference type="InterPro" id="IPR015422">
    <property type="entry name" value="PyrdxlP-dep_Trfase_small"/>
</dbReference>
<evidence type="ECO:0000256" key="2">
    <source>
        <dbReference type="ARBA" id="ARBA00022898"/>
    </source>
</evidence>
<dbReference type="RefSeq" id="WP_054970570.1">
    <property type="nucleotide sequence ID" value="NZ_LJCO01000079.1"/>
</dbReference>
<dbReference type="Pfam" id="PF00266">
    <property type="entry name" value="Aminotran_5"/>
    <property type="match status" value="1"/>
</dbReference>
<dbReference type="Gene3D" id="3.90.1150.10">
    <property type="entry name" value="Aspartate Aminotransferase, domain 1"/>
    <property type="match status" value="1"/>
</dbReference>
<organism evidence="4 5">
    <name type="scientific">Alicyclobacillus ferrooxydans</name>
    <dbReference type="NCBI Taxonomy" id="471514"/>
    <lineage>
        <taxon>Bacteria</taxon>
        <taxon>Bacillati</taxon>
        <taxon>Bacillota</taxon>
        <taxon>Bacilli</taxon>
        <taxon>Bacillales</taxon>
        <taxon>Alicyclobacillaceae</taxon>
        <taxon>Alicyclobacillus</taxon>
    </lineage>
</organism>
<dbReference type="OrthoDB" id="9804366at2"/>
<dbReference type="AlphaFoldDB" id="A0A0P9ETM8"/>
<keyword evidence="2" id="KW-0663">Pyridoxal phosphate</keyword>
<protein>
    <submittedName>
        <fullName evidence="4">Selenocysteine lyase</fullName>
    </submittedName>
</protein>
<keyword evidence="5" id="KW-1185">Reference proteome</keyword>
<dbReference type="InterPro" id="IPR015421">
    <property type="entry name" value="PyrdxlP-dep_Trfase_major"/>
</dbReference>
<dbReference type="SUPFAM" id="SSF53383">
    <property type="entry name" value="PLP-dependent transferases"/>
    <property type="match status" value="1"/>
</dbReference>
<sequence>MSSDAFHDFRRNTIGYNQPFHSPYGRLRMIYADWTATGRLYRPVEEVLLEKFAPFMGNTHSQTSMTGSAMSDAYGYASNYIKSRVGANADDLLIPTGTGATSAINKLQRILGLRVHEKSRPYTHVPEELKPVIFVTHMEHHSNHTSWLETIGDVVCLPPGPSGLVEPGVLRAALDDYRDRPMKIGSFTACSNVTGILTPYYELAKVMHEQGGVCFVDFAASAPYVPINMHPNNPAEQLDAIFFSPHKFLGGPGSPGILIFNSRLYANTIPDQPGGGTVKWTNPWGGRSYVNDIETREDGGTPGILQLIKAAFAFMVKDELLAANMLHREREITTRTLSQLKQVPRLEVLDGQFSNRLSIFSFYFPHLHYNLVVRLLNDRFGIQSRGGCSCAGTYGHYLLHIDPEASKRIMDNVEHNDLSEKPGWVRVSLHPMMKDDEISFILYALDQVSTHGTKWAKDYSYNAVTNEFEHKYAATPHVSSLFQMNSQGSGVPGFQRPSNSGRWA</sequence>
<evidence type="ECO:0000313" key="5">
    <source>
        <dbReference type="Proteomes" id="UP000050482"/>
    </source>
</evidence>
<dbReference type="PATRIC" id="fig|471514.4.peg.4510"/>
<evidence type="ECO:0000259" key="3">
    <source>
        <dbReference type="Pfam" id="PF00266"/>
    </source>
</evidence>
<reference evidence="4 5" key="1">
    <citation type="submission" date="2015-09" db="EMBL/GenBank/DDBJ databases">
        <title>Draft genome sequence of Alicyclobacillus ferrooxydans DSM 22381.</title>
        <authorList>
            <person name="Hemp J."/>
        </authorList>
    </citation>
    <scope>NUCLEOTIDE SEQUENCE [LARGE SCALE GENOMIC DNA]</scope>
    <source>
        <strain evidence="4 5">TC-34</strain>
    </source>
</reference>
<evidence type="ECO:0000313" key="4">
    <source>
        <dbReference type="EMBL" id="KPV42220.1"/>
    </source>
</evidence>
<comment type="caution">
    <text evidence="4">The sequence shown here is derived from an EMBL/GenBank/DDBJ whole genome shotgun (WGS) entry which is preliminary data.</text>
</comment>
<dbReference type="PANTHER" id="PTHR43586">
    <property type="entry name" value="CYSTEINE DESULFURASE"/>
    <property type="match status" value="1"/>
</dbReference>
<dbReference type="InterPro" id="IPR000192">
    <property type="entry name" value="Aminotrans_V_dom"/>
</dbReference>
<dbReference type="STRING" id="471514.AN477_17995"/>
<accession>A0A0P9ETM8</accession>
<dbReference type="Proteomes" id="UP000050482">
    <property type="component" value="Unassembled WGS sequence"/>
</dbReference>